<proteinExistence type="predicted"/>
<dbReference type="GO" id="GO:0015344">
    <property type="term" value="F:siderophore uptake transmembrane transporter activity"/>
    <property type="evidence" value="ECO:0007669"/>
    <property type="project" value="TreeGrafter"/>
</dbReference>
<dbReference type="InterPro" id="IPR039426">
    <property type="entry name" value="TonB-dep_rcpt-like"/>
</dbReference>
<evidence type="ECO:0000256" key="1">
    <source>
        <dbReference type="ARBA" id="ARBA00004571"/>
    </source>
</evidence>
<evidence type="ECO:0000256" key="8">
    <source>
        <dbReference type="SAM" id="SignalP"/>
    </source>
</evidence>
<dbReference type="InterPro" id="IPR036942">
    <property type="entry name" value="Beta-barrel_TonB_sf"/>
</dbReference>
<protein>
    <recommendedName>
        <fullName evidence="11">TonB-dependent receptor</fullName>
    </recommendedName>
</protein>
<dbReference type="Gene3D" id="2.40.170.20">
    <property type="entry name" value="TonB-dependent receptor, beta-barrel domain"/>
    <property type="match status" value="1"/>
</dbReference>
<sequence>MNPSSDDTMHTLPIRPKAGRLLFSLLCSLLFTLPAHAQEADTARVKELQGVEVVGRHVTGKLRHDSLGGMSLDLSFLDDMPRIAGNADPIRYTQLLPSVQTNSELDAGLYVQGCDNAHNGVSINGVQLYDIQHILGIFSVFNPSHYSRLQFAGSAFTASAANRLGGFIDMQRPDTLAGRVKGELSVGLISSQGTLRLPLGGKSELILSGRGAYINLLYGRWLKVEESAIRYSFCDANVTWLYRPDAHNTLWLDFYGGNDRMDYQEDGEKYDARLGWGNRMVSMNWEWKRRGLVLRQTAYMTRYGNRFSIERPDFRLRMPSGITDYGYRLSLRRGRWTAGTDWALHGIRPQQPETEGERQTTTLSATRRHSTEGSLWADCKFAVARNMELLGGLRANVYTIRRSAFFSADPVLSLLWTSGYGQFRLTANVKHQYLFRTGLSAVNLPTDFWLPADDRLRPQYAYGLSGEYRTDLIPGRLQLSAGLYYKRLYHQTEYIGTPFELIYGDYDYRKNLISGKGENYGLDLMIEKRTGRLTGWMSYSLGRALRRYPGRFSGTFPAGHERIHEFNAVATWKAGRRWSFGATLVWAGGTPFTPPSYFYLQNGNLLSQFGDYNSGRLSTYIRLDVSATCRIKVHGGRESGLNFSVYNANCRHNDLFWRLKFNDGQYYYAPLRPLPKKLPFLPSINYYIKF</sequence>
<keyword evidence="6" id="KW-0472">Membrane</keyword>
<dbReference type="PANTHER" id="PTHR30069:SF29">
    <property type="entry name" value="HEMOGLOBIN AND HEMOGLOBIN-HAPTOGLOBIN-BINDING PROTEIN 1-RELATED"/>
    <property type="match status" value="1"/>
</dbReference>
<dbReference type="EMBL" id="UGTM01000002">
    <property type="protein sequence ID" value="SUB94064.1"/>
    <property type="molecule type" value="Genomic_DNA"/>
</dbReference>
<evidence type="ECO:0000256" key="7">
    <source>
        <dbReference type="ARBA" id="ARBA00023237"/>
    </source>
</evidence>
<accession>A0A379ECF5</accession>
<evidence type="ECO:0000256" key="3">
    <source>
        <dbReference type="ARBA" id="ARBA00022452"/>
    </source>
</evidence>
<evidence type="ECO:0000313" key="10">
    <source>
        <dbReference type="Proteomes" id="UP000255469"/>
    </source>
</evidence>
<dbReference type="GO" id="GO:0044718">
    <property type="term" value="P:siderophore transmembrane transport"/>
    <property type="evidence" value="ECO:0007669"/>
    <property type="project" value="TreeGrafter"/>
</dbReference>
<dbReference type="PANTHER" id="PTHR30069">
    <property type="entry name" value="TONB-DEPENDENT OUTER MEMBRANE RECEPTOR"/>
    <property type="match status" value="1"/>
</dbReference>
<keyword evidence="5 8" id="KW-0732">Signal</keyword>
<dbReference type="AlphaFoldDB" id="A0A379ECF5"/>
<evidence type="ECO:0000256" key="2">
    <source>
        <dbReference type="ARBA" id="ARBA00022448"/>
    </source>
</evidence>
<evidence type="ECO:0000256" key="5">
    <source>
        <dbReference type="ARBA" id="ARBA00022729"/>
    </source>
</evidence>
<feature type="signal peptide" evidence="8">
    <location>
        <begin position="1"/>
        <end position="37"/>
    </location>
</feature>
<reference evidence="9 10" key="1">
    <citation type="submission" date="2018-06" db="EMBL/GenBank/DDBJ databases">
        <authorList>
            <consortium name="Pathogen Informatics"/>
            <person name="Doyle S."/>
        </authorList>
    </citation>
    <scope>NUCLEOTIDE SEQUENCE [LARGE SCALE GENOMIC DNA]</scope>
    <source>
        <strain evidence="9 10">NCTC13067</strain>
    </source>
</reference>
<dbReference type="Proteomes" id="UP000255469">
    <property type="component" value="Unassembled WGS sequence"/>
</dbReference>
<evidence type="ECO:0000256" key="6">
    <source>
        <dbReference type="ARBA" id="ARBA00023136"/>
    </source>
</evidence>
<dbReference type="RefSeq" id="WP_025068211.1">
    <property type="nucleotide sequence ID" value="NZ_UGTM01000002.1"/>
</dbReference>
<dbReference type="SUPFAM" id="SSF56935">
    <property type="entry name" value="Porins"/>
    <property type="match status" value="1"/>
</dbReference>
<keyword evidence="7" id="KW-0998">Cell outer membrane</keyword>
<comment type="subcellular location">
    <subcellularLocation>
        <location evidence="1">Cell outer membrane</location>
        <topology evidence="1">Multi-pass membrane protein</topology>
    </subcellularLocation>
</comment>
<feature type="chain" id="PRO_5016978877" description="TonB-dependent receptor" evidence="8">
    <location>
        <begin position="38"/>
        <end position="690"/>
    </location>
</feature>
<keyword evidence="4" id="KW-0812">Transmembrane</keyword>
<name>A0A379ECF5_9BACT</name>
<dbReference type="GO" id="GO:0009279">
    <property type="term" value="C:cell outer membrane"/>
    <property type="evidence" value="ECO:0007669"/>
    <property type="project" value="UniProtKB-SubCell"/>
</dbReference>
<keyword evidence="2" id="KW-0813">Transport</keyword>
<evidence type="ECO:0000256" key="4">
    <source>
        <dbReference type="ARBA" id="ARBA00022692"/>
    </source>
</evidence>
<evidence type="ECO:0008006" key="11">
    <source>
        <dbReference type="Google" id="ProtNLM"/>
    </source>
</evidence>
<gene>
    <name evidence="9" type="ORF">NCTC13067_01924</name>
</gene>
<evidence type="ECO:0000313" key="9">
    <source>
        <dbReference type="EMBL" id="SUB94064.1"/>
    </source>
</evidence>
<keyword evidence="3" id="KW-1134">Transmembrane beta strand</keyword>
<organism evidence="9 10">
    <name type="scientific">Prevotella denticola</name>
    <dbReference type="NCBI Taxonomy" id="28129"/>
    <lineage>
        <taxon>Bacteria</taxon>
        <taxon>Pseudomonadati</taxon>
        <taxon>Bacteroidota</taxon>
        <taxon>Bacteroidia</taxon>
        <taxon>Bacteroidales</taxon>
        <taxon>Prevotellaceae</taxon>
        <taxon>Prevotella</taxon>
    </lineage>
</organism>